<dbReference type="OrthoDB" id="10449837at2759"/>
<dbReference type="AlphaFoldDB" id="A0A8H2VR48"/>
<accession>A0A8H2VR48</accession>
<protein>
    <submittedName>
        <fullName evidence="3">A81253be-1f2d-467c-a668-21aafa556a8b</fullName>
    </submittedName>
</protein>
<reference evidence="3" key="1">
    <citation type="submission" date="2020-10" db="EMBL/GenBank/DDBJ databases">
        <authorList>
            <person name="Kusch S."/>
        </authorList>
    </citation>
    <scope>NUCLEOTIDE SEQUENCE</scope>
    <source>
        <strain evidence="3">SwB9</strain>
    </source>
</reference>
<evidence type="ECO:0000256" key="2">
    <source>
        <dbReference type="SAM" id="SignalP"/>
    </source>
</evidence>
<dbReference type="EMBL" id="CAJHIA010000009">
    <property type="protein sequence ID" value="CAD6442791.1"/>
    <property type="molecule type" value="Genomic_DNA"/>
</dbReference>
<sequence length="123" mass="14061">MKTAKFIILWGLGMVAWAAPTVGSGLTKRGDSGSSVAAVMMSHGKEVDDDDVIYTDYRRAARPEESDDGDVIYTDYKRETDDKDDIYTDYKRETDDKDDIYTDYKRAAQPKEEDDKDDIYTDY</sequence>
<evidence type="ECO:0000313" key="4">
    <source>
        <dbReference type="Proteomes" id="UP000624404"/>
    </source>
</evidence>
<feature type="compositionally biased region" description="Basic and acidic residues" evidence="1">
    <location>
        <begin position="99"/>
        <end position="113"/>
    </location>
</feature>
<dbReference type="Proteomes" id="UP000624404">
    <property type="component" value="Unassembled WGS sequence"/>
</dbReference>
<keyword evidence="2" id="KW-0732">Signal</keyword>
<feature type="chain" id="PRO_5034759886" evidence="2">
    <location>
        <begin position="19"/>
        <end position="123"/>
    </location>
</feature>
<organism evidence="3 4">
    <name type="scientific">Sclerotinia trifoliorum</name>
    <dbReference type="NCBI Taxonomy" id="28548"/>
    <lineage>
        <taxon>Eukaryota</taxon>
        <taxon>Fungi</taxon>
        <taxon>Dikarya</taxon>
        <taxon>Ascomycota</taxon>
        <taxon>Pezizomycotina</taxon>
        <taxon>Leotiomycetes</taxon>
        <taxon>Helotiales</taxon>
        <taxon>Sclerotiniaceae</taxon>
        <taxon>Sclerotinia</taxon>
    </lineage>
</organism>
<evidence type="ECO:0000256" key="1">
    <source>
        <dbReference type="SAM" id="MobiDB-lite"/>
    </source>
</evidence>
<name>A0A8H2VR48_9HELO</name>
<feature type="region of interest" description="Disordered" evidence="1">
    <location>
        <begin position="99"/>
        <end position="123"/>
    </location>
</feature>
<comment type="caution">
    <text evidence="3">The sequence shown here is derived from an EMBL/GenBank/DDBJ whole genome shotgun (WGS) entry which is preliminary data.</text>
</comment>
<proteinExistence type="predicted"/>
<evidence type="ECO:0000313" key="3">
    <source>
        <dbReference type="EMBL" id="CAD6442791.1"/>
    </source>
</evidence>
<feature type="compositionally biased region" description="Acidic residues" evidence="1">
    <location>
        <begin position="114"/>
        <end position="123"/>
    </location>
</feature>
<gene>
    <name evidence="3" type="ORF">SCLTRI_LOCUS2583</name>
</gene>
<feature type="signal peptide" evidence="2">
    <location>
        <begin position="1"/>
        <end position="18"/>
    </location>
</feature>
<keyword evidence="4" id="KW-1185">Reference proteome</keyword>